<dbReference type="Proteomes" id="UP000315010">
    <property type="component" value="Unassembled WGS sequence"/>
</dbReference>
<reference evidence="2 3" key="1">
    <citation type="submission" date="2019-02" db="EMBL/GenBank/DDBJ databases">
        <title>Deep-cultivation of Planctomycetes and their phenomic and genomic characterization uncovers novel biology.</title>
        <authorList>
            <person name="Wiegand S."/>
            <person name="Jogler M."/>
            <person name="Boedeker C."/>
            <person name="Pinto D."/>
            <person name="Vollmers J."/>
            <person name="Rivas-Marin E."/>
            <person name="Kohn T."/>
            <person name="Peeters S.H."/>
            <person name="Heuer A."/>
            <person name="Rast P."/>
            <person name="Oberbeckmann S."/>
            <person name="Bunk B."/>
            <person name="Jeske O."/>
            <person name="Meyerdierks A."/>
            <person name="Storesund J.E."/>
            <person name="Kallscheuer N."/>
            <person name="Luecker S."/>
            <person name="Lage O.M."/>
            <person name="Pohl T."/>
            <person name="Merkel B.J."/>
            <person name="Hornburger P."/>
            <person name="Mueller R.-W."/>
            <person name="Bruemmer F."/>
            <person name="Labrenz M."/>
            <person name="Spormann A.M."/>
            <person name="Op Den Camp H."/>
            <person name="Overmann J."/>
            <person name="Amann R."/>
            <person name="Jetten M.S.M."/>
            <person name="Mascher T."/>
            <person name="Medema M.H."/>
            <person name="Devos D.P."/>
            <person name="Kaster A.-K."/>
            <person name="Ovreas L."/>
            <person name="Rohde M."/>
            <person name="Galperin M.Y."/>
            <person name="Jogler C."/>
        </authorList>
    </citation>
    <scope>NUCLEOTIDE SEQUENCE [LARGE SCALE GENOMIC DNA]</scope>
    <source>
        <strain evidence="2 3">CA13</strain>
    </source>
</reference>
<dbReference type="SUPFAM" id="SSF50998">
    <property type="entry name" value="Quinoprotein alcohol dehydrogenase-like"/>
    <property type="match status" value="1"/>
</dbReference>
<dbReference type="AlphaFoldDB" id="A0A5C5YPA4"/>
<protein>
    <submittedName>
        <fullName evidence="2">Outer membrane biogenesis protein BamB</fullName>
    </submittedName>
</protein>
<evidence type="ECO:0000259" key="1">
    <source>
        <dbReference type="Pfam" id="PF13360"/>
    </source>
</evidence>
<dbReference type="EMBL" id="SJPJ01000002">
    <property type="protein sequence ID" value="TWT76782.1"/>
    <property type="molecule type" value="Genomic_DNA"/>
</dbReference>
<dbReference type="Gene3D" id="2.130.10.10">
    <property type="entry name" value="YVTN repeat-like/Quinoprotein amine dehydrogenase"/>
    <property type="match status" value="1"/>
</dbReference>
<gene>
    <name evidence="2" type="ORF">CA13_72810</name>
</gene>
<evidence type="ECO:0000313" key="2">
    <source>
        <dbReference type="EMBL" id="TWT76782.1"/>
    </source>
</evidence>
<name>A0A5C5YPA4_9BACT</name>
<accession>A0A5C5YPA4</accession>
<dbReference type="Gene3D" id="2.40.10.480">
    <property type="match status" value="1"/>
</dbReference>
<keyword evidence="3" id="KW-1185">Reference proteome</keyword>
<dbReference type="InterPro" id="IPR011047">
    <property type="entry name" value="Quinoprotein_ADH-like_sf"/>
</dbReference>
<sequence length="439" mass="46937">MREFILCRVTLVTLSTAIFFYCGFCNAQAEGPLWPNWRGSTQSGVAEQGSDFPVQWSEATGNAWKVKLPGTGGSTPVIGSSLAFLTYGADGKNHLAALELSSGETRWEVEVGDDRGGKHRKGGGSNPSAVTDGERVFAYFRSGDLACVDVSGTILWQTNIQDRYGEDTLWWDLGTSPILTENAVVVAVMQSGPSCVVALDKESGEEFWKADRLTDAPEEAAQSYATPLNVTVNGKPAIAVMGADHLTLHASNTGIELGRLGGFNPAGEKFFRSIASPVAEGGNVVCPYSRGATITTVNMNALAEGKGADAIVWFRDDVGSDVPSPVVNSGKVYIVGDGKRDRGLVQCLDIKTGKTLWKVRLPKSRHSFSSSPLLAGNYLYVTQENATTFVIGPLDAGQPELVATNALADDEPFTVASPVPVDQSVLLRTHQHLYRFGDK</sequence>
<organism evidence="2 3">
    <name type="scientific">Novipirellula herctigrandis</name>
    <dbReference type="NCBI Taxonomy" id="2527986"/>
    <lineage>
        <taxon>Bacteria</taxon>
        <taxon>Pseudomonadati</taxon>
        <taxon>Planctomycetota</taxon>
        <taxon>Planctomycetia</taxon>
        <taxon>Pirellulales</taxon>
        <taxon>Pirellulaceae</taxon>
        <taxon>Novipirellula</taxon>
    </lineage>
</organism>
<dbReference type="SMART" id="SM00564">
    <property type="entry name" value="PQQ"/>
    <property type="match status" value="4"/>
</dbReference>
<dbReference type="InterPro" id="IPR015943">
    <property type="entry name" value="WD40/YVTN_repeat-like_dom_sf"/>
</dbReference>
<evidence type="ECO:0000313" key="3">
    <source>
        <dbReference type="Proteomes" id="UP000315010"/>
    </source>
</evidence>
<dbReference type="InterPro" id="IPR018391">
    <property type="entry name" value="PQQ_b-propeller_rpt"/>
</dbReference>
<dbReference type="Pfam" id="PF13360">
    <property type="entry name" value="PQQ_2"/>
    <property type="match status" value="1"/>
</dbReference>
<feature type="domain" description="Pyrrolo-quinoline quinone repeat" evidence="1">
    <location>
        <begin position="181"/>
        <end position="387"/>
    </location>
</feature>
<proteinExistence type="predicted"/>
<dbReference type="PANTHER" id="PTHR34512:SF30">
    <property type="entry name" value="OUTER MEMBRANE PROTEIN ASSEMBLY FACTOR BAMB"/>
    <property type="match status" value="1"/>
</dbReference>
<dbReference type="PANTHER" id="PTHR34512">
    <property type="entry name" value="CELL SURFACE PROTEIN"/>
    <property type="match status" value="1"/>
</dbReference>
<dbReference type="OrthoDB" id="244732at2"/>
<comment type="caution">
    <text evidence="2">The sequence shown here is derived from an EMBL/GenBank/DDBJ whole genome shotgun (WGS) entry which is preliminary data.</text>
</comment>
<dbReference type="RefSeq" id="WP_146404529.1">
    <property type="nucleotide sequence ID" value="NZ_SJPJ01000002.1"/>
</dbReference>
<dbReference type="InterPro" id="IPR002372">
    <property type="entry name" value="PQQ_rpt_dom"/>
</dbReference>